<reference evidence="1 2" key="1">
    <citation type="submission" date="2023-10" db="EMBL/GenBank/DDBJ databases">
        <title>Complete genome sequence of a Sphingomonadaceae bacterium.</title>
        <authorList>
            <person name="Yan C."/>
        </authorList>
    </citation>
    <scope>NUCLEOTIDE SEQUENCE [LARGE SCALE GENOMIC DNA]</scope>
    <source>
        <strain evidence="1 2">SCSIO 66989</strain>
    </source>
</reference>
<dbReference type="InterPro" id="IPR037079">
    <property type="entry name" value="AF2212/PG0164-like_sf"/>
</dbReference>
<dbReference type="AlphaFoldDB" id="A0AA97F7P6"/>
<evidence type="ECO:0000313" key="1">
    <source>
        <dbReference type="EMBL" id="WOE75508.1"/>
    </source>
</evidence>
<dbReference type="RefSeq" id="WP_317082484.1">
    <property type="nucleotide sequence ID" value="NZ_CP136594.1"/>
</dbReference>
<accession>A0AA97F7P6</accession>
<dbReference type="InterPro" id="IPR015018">
    <property type="entry name" value="DUF1905"/>
</dbReference>
<protein>
    <submittedName>
        <fullName evidence="1">DUF1905 domain-containing protein</fullName>
    </submittedName>
</protein>
<sequence length="110" mass="11989">MGMDSFEAEAELWIWHPETGKGSWHFLTISGDTAKAISDAAVINRLELGLPKKRGWGAVKVEAAIGDTVWQTSLFPLSKTGEFMLPVKAAVRKAEGVVVGDKLRVLLKLI</sequence>
<organism evidence="1 2">
    <name type="scientific">Alterisphingorhabdus coralli</name>
    <dbReference type="NCBI Taxonomy" id="3071408"/>
    <lineage>
        <taxon>Bacteria</taxon>
        <taxon>Pseudomonadati</taxon>
        <taxon>Pseudomonadota</taxon>
        <taxon>Alphaproteobacteria</taxon>
        <taxon>Sphingomonadales</taxon>
        <taxon>Sphingomonadaceae</taxon>
        <taxon>Alterisphingorhabdus (ex Yan et al. 2024)</taxon>
    </lineage>
</organism>
<evidence type="ECO:0000313" key="2">
    <source>
        <dbReference type="Proteomes" id="UP001302429"/>
    </source>
</evidence>
<name>A0AA97F7P6_9SPHN</name>
<dbReference type="Pfam" id="PF08922">
    <property type="entry name" value="DUF1905"/>
    <property type="match status" value="1"/>
</dbReference>
<keyword evidence="2" id="KW-1185">Reference proteome</keyword>
<dbReference type="KEGG" id="acoa:RB602_01995"/>
<gene>
    <name evidence="1" type="ORF">RB602_01995</name>
</gene>
<dbReference type="Proteomes" id="UP001302429">
    <property type="component" value="Chromosome"/>
</dbReference>
<dbReference type="Gene3D" id="2.40.30.100">
    <property type="entry name" value="AF2212/PG0164-like"/>
    <property type="match status" value="1"/>
</dbReference>
<dbReference type="SUPFAM" id="SSF141694">
    <property type="entry name" value="AF2212/PG0164-like"/>
    <property type="match status" value="1"/>
</dbReference>
<proteinExistence type="predicted"/>
<dbReference type="EMBL" id="CP136594">
    <property type="protein sequence ID" value="WOE75508.1"/>
    <property type="molecule type" value="Genomic_DNA"/>
</dbReference>